<protein>
    <submittedName>
        <fullName evidence="2">Diguanylate cyclase</fullName>
    </submittedName>
</protein>
<accession>A0A110BGV6</accession>
<feature type="transmembrane region" description="Helical" evidence="1">
    <location>
        <begin position="6"/>
        <end position="28"/>
    </location>
</feature>
<feature type="transmembrane region" description="Helical" evidence="1">
    <location>
        <begin position="59"/>
        <end position="82"/>
    </location>
</feature>
<dbReference type="EMBL" id="LN913054">
    <property type="protein sequence ID" value="CUV01078.1"/>
    <property type="molecule type" value="Genomic_DNA"/>
</dbReference>
<name>A0A110BGV6_9GAMM</name>
<evidence type="ECO:0000256" key="1">
    <source>
        <dbReference type="SAM" id="Phobius"/>
    </source>
</evidence>
<dbReference type="AlphaFoldDB" id="A0A110BGV6"/>
<keyword evidence="1" id="KW-0812">Transmembrane</keyword>
<keyword evidence="1" id="KW-0472">Membrane</keyword>
<sequence>MIEMDTSVLLINAMLYVFLPLWGIAGFADWCCHRATKIEATSGIQESLMHSLMGIQMGIPILMCLMFEVNVLILLICIITWISHEIVAHWDVRYAAPKREISIWEMHAHTYLGSLPLYMLTSILVINWDEFQSLITLEWAGNMSLIPLENPHGTSSYLPTYLIFMCVVCVFPYIEENLRCLNVYFKKGS</sequence>
<evidence type="ECO:0000313" key="2">
    <source>
        <dbReference type="EMBL" id="CUV01078.1"/>
    </source>
</evidence>
<keyword evidence="1" id="KW-1133">Transmembrane helix</keyword>
<feature type="transmembrane region" description="Helical" evidence="1">
    <location>
        <begin position="157"/>
        <end position="174"/>
    </location>
</feature>
<reference evidence="2" key="1">
    <citation type="journal article" date="2016" name="Microbiol. Res.">
        <title>Discovering novel enzymes by functional screening of plurigenomic libraries from alga-associated Flavobacteriia and Gammaproteobacteria.</title>
        <authorList>
            <person name="Martin M."/>
            <person name="Vandermies M."/>
            <person name="Joyeux C."/>
            <person name="Martin R."/>
            <person name="Barbeyron T."/>
            <person name="Michel G."/>
            <person name="Vandenbol M."/>
        </authorList>
    </citation>
    <scope>NUCLEOTIDE SEQUENCE</scope>
    <source>
        <strain evidence="2">An23</strain>
    </source>
</reference>
<proteinExistence type="predicted"/>
<organism evidence="2">
    <name type="scientific">Colwellia sp. An23</name>
    <dbReference type="NCBI Taxonomy" id="1719924"/>
    <lineage>
        <taxon>Bacteria</taxon>
        <taxon>Pseudomonadati</taxon>
        <taxon>Pseudomonadota</taxon>
        <taxon>Gammaproteobacteria</taxon>
        <taxon>Alteromonadales</taxon>
        <taxon>Colwelliaceae</taxon>
        <taxon>Colwellia</taxon>
    </lineage>
</organism>